<proteinExistence type="predicted"/>
<feature type="domain" description="BD-FAE-like" evidence="3">
    <location>
        <begin position="60"/>
        <end position="232"/>
    </location>
</feature>
<accession>A0A8J3GDR6</accession>
<sequence>MRFLMFFISFRVMRPSVLFATTLAVSTACFAQESEIQINANVPYRPELADDAYAQEFCKLDIYQPAKDVSNAPILIWFHGGGLEGGSKTSGLTKKLAESFAAQGVIVVVPDYRLSPNVTFPTYLEDAARVVSYTQTYIASSQNGADVFVGGHSAGGYIVSLLAMDLHYLKDAGVDETTLAGFIPVSGQVMTHFTVAKEKGIARPAIIADEAAPIYHIRKETAPILVIMGGDDWPARLEENRYYVAVMRKVAENNSIALVEVDDRTHSSILKGLSSPDDPAAIAALSFIRTKKLPPDEIIENN</sequence>
<reference evidence="4" key="1">
    <citation type="journal article" date="2014" name="Int. J. Syst. Evol. Microbiol.">
        <title>Complete genome sequence of Corynebacterium casei LMG S-19264T (=DSM 44701T), isolated from a smear-ripened cheese.</title>
        <authorList>
            <consortium name="US DOE Joint Genome Institute (JGI-PGF)"/>
            <person name="Walter F."/>
            <person name="Albersmeier A."/>
            <person name="Kalinowski J."/>
            <person name="Ruckert C."/>
        </authorList>
    </citation>
    <scope>NUCLEOTIDE SEQUENCE</scope>
    <source>
        <strain evidence="4">KCTC 12870</strain>
    </source>
</reference>
<dbReference type="Pfam" id="PF20434">
    <property type="entry name" value="BD-FAE"/>
    <property type="match status" value="1"/>
</dbReference>
<dbReference type="EMBL" id="BMXG01000006">
    <property type="protein sequence ID" value="GHB97901.1"/>
    <property type="molecule type" value="Genomic_DNA"/>
</dbReference>
<dbReference type="Gene3D" id="3.40.50.1820">
    <property type="entry name" value="alpha/beta hydrolase"/>
    <property type="match status" value="1"/>
</dbReference>
<feature type="signal peptide" evidence="2">
    <location>
        <begin position="1"/>
        <end position="31"/>
    </location>
</feature>
<dbReference type="GO" id="GO:0016787">
    <property type="term" value="F:hydrolase activity"/>
    <property type="evidence" value="ECO:0007669"/>
    <property type="project" value="UniProtKB-KW"/>
</dbReference>
<keyword evidence="5" id="KW-1185">Reference proteome</keyword>
<dbReference type="InterPro" id="IPR029058">
    <property type="entry name" value="AB_hydrolase_fold"/>
</dbReference>
<reference evidence="4" key="2">
    <citation type="submission" date="2020-09" db="EMBL/GenBank/DDBJ databases">
        <authorList>
            <person name="Sun Q."/>
            <person name="Kim S."/>
        </authorList>
    </citation>
    <scope>NUCLEOTIDE SEQUENCE</scope>
    <source>
        <strain evidence="4">KCTC 12870</strain>
    </source>
</reference>
<protein>
    <submittedName>
        <fullName evidence="4">Lipase</fullName>
    </submittedName>
</protein>
<dbReference type="PANTHER" id="PTHR48081">
    <property type="entry name" value="AB HYDROLASE SUPERFAMILY PROTEIN C4A8.06C"/>
    <property type="match status" value="1"/>
</dbReference>
<dbReference type="SUPFAM" id="SSF53474">
    <property type="entry name" value="alpha/beta-Hydrolases"/>
    <property type="match status" value="1"/>
</dbReference>
<gene>
    <name evidence="4" type="ORF">GCM10007047_12280</name>
</gene>
<keyword evidence="2" id="KW-0732">Signal</keyword>
<dbReference type="PANTHER" id="PTHR48081:SF9">
    <property type="entry name" value="CARBOXYLESTERASE"/>
    <property type="match status" value="1"/>
</dbReference>
<evidence type="ECO:0000313" key="5">
    <source>
        <dbReference type="Proteomes" id="UP000642829"/>
    </source>
</evidence>
<dbReference type="InterPro" id="IPR049492">
    <property type="entry name" value="BD-FAE-like_dom"/>
</dbReference>
<organism evidence="4 5">
    <name type="scientific">Cerasicoccus arenae</name>
    <dbReference type="NCBI Taxonomy" id="424488"/>
    <lineage>
        <taxon>Bacteria</taxon>
        <taxon>Pseudomonadati</taxon>
        <taxon>Verrucomicrobiota</taxon>
        <taxon>Opitutia</taxon>
        <taxon>Puniceicoccales</taxon>
        <taxon>Cerasicoccaceae</taxon>
        <taxon>Cerasicoccus</taxon>
    </lineage>
</organism>
<dbReference type="Proteomes" id="UP000642829">
    <property type="component" value="Unassembled WGS sequence"/>
</dbReference>
<keyword evidence="1" id="KW-0378">Hydrolase</keyword>
<evidence type="ECO:0000256" key="1">
    <source>
        <dbReference type="ARBA" id="ARBA00022801"/>
    </source>
</evidence>
<dbReference type="PROSITE" id="PS51257">
    <property type="entry name" value="PROKAR_LIPOPROTEIN"/>
    <property type="match status" value="1"/>
</dbReference>
<evidence type="ECO:0000256" key="2">
    <source>
        <dbReference type="SAM" id="SignalP"/>
    </source>
</evidence>
<name>A0A8J3GDR6_9BACT</name>
<feature type="chain" id="PRO_5035144539" evidence="2">
    <location>
        <begin position="32"/>
        <end position="302"/>
    </location>
</feature>
<comment type="caution">
    <text evidence="4">The sequence shown here is derived from an EMBL/GenBank/DDBJ whole genome shotgun (WGS) entry which is preliminary data.</text>
</comment>
<evidence type="ECO:0000313" key="4">
    <source>
        <dbReference type="EMBL" id="GHB97901.1"/>
    </source>
</evidence>
<dbReference type="AlphaFoldDB" id="A0A8J3GDR6"/>
<dbReference type="InterPro" id="IPR050300">
    <property type="entry name" value="GDXG_lipolytic_enzyme"/>
</dbReference>
<evidence type="ECO:0000259" key="3">
    <source>
        <dbReference type="Pfam" id="PF20434"/>
    </source>
</evidence>